<dbReference type="Pfam" id="PF13532">
    <property type="entry name" value="2OG-FeII_Oxy_2"/>
    <property type="match status" value="1"/>
</dbReference>
<evidence type="ECO:0000256" key="8">
    <source>
        <dbReference type="ARBA" id="ARBA00023204"/>
    </source>
</evidence>
<keyword evidence="2" id="KW-0479">Metal-binding</keyword>
<keyword evidence="6" id="KW-0560">Oxidoreductase</keyword>
<evidence type="ECO:0000256" key="1">
    <source>
        <dbReference type="ARBA" id="ARBA00001954"/>
    </source>
</evidence>
<dbReference type="InterPro" id="IPR037151">
    <property type="entry name" value="AlkB-like_sf"/>
</dbReference>
<sequence length="212" mass="23877">MGQQNEMFAGATLEPLPLEDADLLFSSRIQLGLDGADVLRVLVEQTPWAQETIQLYGKRYLQPRLTAWYGAAEARYRYSGKTYEPLPFTPLLLQLKQTVEQASGAAYNSVLLNYYRDGADSMGLHADDEPELGPMPCIASLSLGETRDLYFRHRHRRDLATFKLALPSASLLVMRGRTQANWKHGIRKLARPCGARLNLTFRWIQPGSVRPG</sequence>
<dbReference type="InterPro" id="IPR027450">
    <property type="entry name" value="AlkB-like"/>
</dbReference>
<comment type="caution">
    <text evidence="10">The sequence shown here is derived from an EMBL/GenBank/DDBJ whole genome shotgun (WGS) entry which is preliminary data.</text>
</comment>
<evidence type="ECO:0000256" key="4">
    <source>
        <dbReference type="ARBA" id="ARBA00022842"/>
    </source>
</evidence>
<dbReference type="SUPFAM" id="SSF51197">
    <property type="entry name" value="Clavaminate synthase-like"/>
    <property type="match status" value="1"/>
</dbReference>
<dbReference type="RefSeq" id="WP_133215400.1">
    <property type="nucleotide sequence ID" value="NZ_SMSE01000005.1"/>
</dbReference>
<dbReference type="GO" id="GO:0140097">
    <property type="term" value="F:catalytic activity, acting on DNA"/>
    <property type="evidence" value="ECO:0007669"/>
    <property type="project" value="UniProtKB-ARBA"/>
</dbReference>
<dbReference type="GO" id="GO:0051213">
    <property type="term" value="F:dioxygenase activity"/>
    <property type="evidence" value="ECO:0007669"/>
    <property type="project" value="UniProtKB-KW"/>
</dbReference>
<dbReference type="PROSITE" id="PS51471">
    <property type="entry name" value="FE2OG_OXY"/>
    <property type="match status" value="1"/>
</dbReference>
<evidence type="ECO:0000256" key="3">
    <source>
        <dbReference type="ARBA" id="ARBA00022763"/>
    </source>
</evidence>
<evidence type="ECO:0000256" key="7">
    <source>
        <dbReference type="ARBA" id="ARBA00023004"/>
    </source>
</evidence>
<dbReference type="FunFam" id="2.60.120.590:FF:000004">
    <property type="entry name" value="DNA oxidative demethylase ALKBH2"/>
    <property type="match status" value="1"/>
</dbReference>
<evidence type="ECO:0000256" key="6">
    <source>
        <dbReference type="ARBA" id="ARBA00023002"/>
    </source>
</evidence>
<gene>
    <name evidence="10" type="ORF">E2F43_18180</name>
</gene>
<accession>A0A4R5LN96</accession>
<dbReference type="InterPro" id="IPR005123">
    <property type="entry name" value="Oxoglu/Fe-dep_dioxygenase_dom"/>
</dbReference>
<comment type="cofactor">
    <cofactor evidence="1">
        <name>Fe(2+)</name>
        <dbReference type="ChEBI" id="CHEBI:29033"/>
    </cofactor>
</comment>
<dbReference type="GO" id="GO:0032451">
    <property type="term" value="F:demethylase activity"/>
    <property type="evidence" value="ECO:0007669"/>
    <property type="project" value="UniProtKB-ARBA"/>
</dbReference>
<dbReference type="Gene3D" id="2.60.120.590">
    <property type="entry name" value="Alpha-ketoglutarate-dependent dioxygenase AlkB-like"/>
    <property type="match status" value="1"/>
</dbReference>
<dbReference type="GO" id="GO:0046872">
    <property type="term" value="F:metal ion binding"/>
    <property type="evidence" value="ECO:0007669"/>
    <property type="project" value="UniProtKB-KW"/>
</dbReference>
<dbReference type="OrthoDB" id="190276at2"/>
<dbReference type="AlphaFoldDB" id="A0A4R5LN96"/>
<dbReference type="GO" id="GO:0016705">
    <property type="term" value="F:oxidoreductase activity, acting on paired donors, with incorporation or reduction of molecular oxygen"/>
    <property type="evidence" value="ECO:0007669"/>
    <property type="project" value="UniProtKB-ARBA"/>
</dbReference>
<keyword evidence="8" id="KW-0234">DNA repair</keyword>
<dbReference type="EMBL" id="SMSE01000005">
    <property type="protein sequence ID" value="TDG11640.1"/>
    <property type="molecule type" value="Genomic_DNA"/>
</dbReference>
<dbReference type="GO" id="GO:0016787">
    <property type="term" value="F:hydrolase activity"/>
    <property type="evidence" value="ECO:0007669"/>
    <property type="project" value="UniProtKB-ARBA"/>
</dbReference>
<dbReference type="PANTHER" id="PTHR31212:SF4">
    <property type="entry name" value="ALPHA-KETOGLUTARATE-DEPENDENT DIOXYGENASE ALKB HOMOLOG 3"/>
    <property type="match status" value="1"/>
</dbReference>
<protein>
    <submittedName>
        <fullName evidence="10">Alpha-ketoglutarate-dependent dioxygenase AlkB</fullName>
    </submittedName>
</protein>
<evidence type="ECO:0000256" key="5">
    <source>
        <dbReference type="ARBA" id="ARBA00022964"/>
    </source>
</evidence>
<dbReference type="Proteomes" id="UP000295554">
    <property type="component" value="Unassembled WGS sequence"/>
</dbReference>
<keyword evidence="4" id="KW-0460">Magnesium</keyword>
<organism evidence="10 11">
    <name type="scientific">Seongchinamella unica</name>
    <dbReference type="NCBI Taxonomy" id="2547392"/>
    <lineage>
        <taxon>Bacteria</taxon>
        <taxon>Pseudomonadati</taxon>
        <taxon>Pseudomonadota</taxon>
        <taxon>Gammaproteobacteria</taxon>
        <taxon>Cellvibrionales</taxon>
        <taxon>Halieaceae</taxon>
        <taxon>Seongchinamella</taxon>
    </lineage>
</organism>
<evidence type="ECO:0000256" key="2">
    <source>
        <dbReference type="ARBA" id="ARBA00022723"/>
    </source>
</evidence>
<feature type="domain" description="Fe2OG dioxygenase" evidence="9">
    <location>
        <begin position="106"/>
        <end position="206"/>
    </location>
</feature>
<keyword evidence="7" id="KW-0408">Iron</keyword>
<keyword evidence="3" id="KW-0227">DNA damage</keyword>
<evidence type="ECO:0000313" key="10">
    <source>
        <dbReference type="EMBL" id="TDG11640.1"/>
    </source>
</evidence>
<proteinExistence type="predicted"/>
<reference evidence="10 11" key="1">
    <citation type="submission" date="2019-03" db="EMBL/GenBank/DDBJ databases">
        <title>Seongchinamella monodicae gen. nov., sp. nov., a novel member of the Gammaproteobacteria isolated from a tidal mudflat of beach.</title>
        <authorList>
            <person name="Yang H.G."/>
            <person name="Kang J.W."/>
            <person name="Lee S.D."/>
        </authorList>
    </citation>
    <scope>NUCLEOTIDE SEQUENCE [LARGE SCALE GENOMIC DNA]</scope>
    <source>
        <strain evidence="10 11">GH4-78</strain>
    </source>
</reference>
<evidence type="ECO:0000313" key="11">
    <source>
        <dbReference type="Proteomes" id="UP000295554"/>
    </source>
</evidence>
<keyword evidence="11" id="KW-1185">Reference proteome</keyword>
<dbReference type="InterPro" id="IPR032854">
    <property type="entry name" value="ALKBH3"/>
</dbReference>
<dbReference type="GO" id="GO:0006307">
    <property type="term" value="P:DNA alkylation repair"/>
    <property type="evidence" value="ECO:0007669"/>
    <property type="project" value="InterPro"/>
</dbReference>
<evidence type="ECO:0000259" key="9">
    <source>
        <dbReference type="PROSITE" id="PS51471"/>
    </source>
</evidence>
<dbReference type="PANTHER" id="PTHR31212">
    <property type="entry name" value="ALPHA-KETOGLUTARATE-DEPENDENT DIOXYGENASE ALKB HOMOLOG 3"/>
    <property type="match status" value="1"/>
</dbReference>
<name>A0A4R5LN96_9GAMM</name>
<keyword evidence="5 10" id="KW-0223">Dioxygenase</keyword>